<name>A0A9W9LT07_9EURO</name>
<dbReference type="AlphaFoldDB" id="A0A9W9LT07"/>
<dbReference type="EMBL" id="JAPQKN010000001">
    <property type="protein sequence ID" value="KAJ5174634.1"/>
    <property type="molecule type" value="Genomic_DNA"/>
</dbReference>
<feature type="compositionally biased region" description="Basic and acidic residues" evidence="1">
    <location>
        <begin position="450"/>
        <end position="459"/>
    </location>
</feature>
<evidence type="ECO:0000256" key="1">
    <source>
        <dbReference type="SAM" id="MobiDB-lite"/>
    </source>
</evidence>
<feature type="compositionally biased region" description="Acidic residues" evidence="1">
    <location>
        <begin position="472"/>
        <end position="484"/>
    </location>
</feature>
<protein>
    <recommendedName>
        <fullName evidence="4">Clathrin-coated vesiclec protein (Bud7)</fullName>
    </recommendedName>
</protein>
<dbReference type="InterPro" id="IPR015374">
    <property type="entry name" value="ChAPs"/>
</dbReference>
<reference evidence="2" key="1">
    <citation type="submission" date="2022-11" db="EMBL/GenBank/DDBJ databases">
        <authorList>
            <person name="Petersen C."/>
        </authorList>
    </citation>
    <scope>NUCLEOTIDE SEQUENCE</scope>
    <source>
        <strain evidence="2">IBT 26290</strain>
    </source>
</reference>
<dbReference type="SUPFAM" id="SSF48452">
    <property type="entry name" value="TPR-like"/>
    <property type="match status" value="1"/>
</dbReference>
<dbReference type="Proteomes" id="UP001149163">
    <property type="component" value="Unassembled WGS sequence"/>
</dbReference>
<dbReference type="Pfam" id="PF09295">
    <property type="entry name" value="ChAPs"/>
    <property type="match status" value="1"/>
</dbReference>
<feature type="compositionally biased region" description="Polar residues" evidence="1">
    <location>
        <begin position="499"/>
        <end position="514"/>
    </location>
</feature>
<dbReference type="FunFam" id="1.25.40.10:FF:000146">
    <property type="entry name" value="Clathrin-coated vesiclec protein (Bud7)"/>
    <property type="match status" value="1"/>
</dbReference>
<dbReference type="InterPro" id="IPR011990">
    <property type="entry name" value="TPR-like_helical_dom_sf"/>
</dbReference>
<evidence type="ECO:0008006" key="4">
    <source>
        <dbReference type="Google" id="ProtNLM"/>
    </source>
</evidence>
<dbReference type="PANTHER" id="PTHR31975:SF1">
    <property type="entry name" value="BUD SITE SELECTION PROTEIN 7-RELATED"/>
    <property type="match status" value="1"/>
</dbReference>
<evidence type="ECO:0000313" key="3">
    <source>
        <dbReference type="Proteomes" id="UP001149163"/>
    </source>
</evidence>
<reference evidence="2" key="2">
    <citation type="journal article" date="2023" name="IMA Fungus">
        <title>Comparative genomic study of the Penicillium genus elucidates a diverse pangenome and 15 lateral gene transfer events.</title>
        <authorList>
            <person name="Petersen C."/>
            <person name="Sorensen T."/>
            <person name="Nielsen M.R."/>
            <person name="Sondergaard T.E."/>
            <person name="Sorensen J.L."/>
            <person name="Fitzpatrick D.A."/>
            <person name="Frisvad J.C."/>
            <person name="Nielsen K.L."/>
        </authorList>
    </citation>
    <scope>NUCLEOTIDE SEQUENCE</scope>
    <source>
        <strain evidence="2">IBT 26290</strain>
    </source>
</reference>
<dbReference type="GeneID" id="81421812"/>
<organism evidence="2 3">
    <name type="scientific">Penicillium canariense</name>
    <dbReference type="NCBI Taxonomy" id="189055"/>
    <lineage>
        <taxon>Eukaryota</taxon>
        <taxon>Fungi</taxon>
        <taxon>Dikarya</taxon>
        <taxon>Ascomycota</taxon>
        <taxon>Pezizomycotina</taxon>
        <taxon>Eurotiomycetes</taxon>
        <taxon>Eurotiomycetidae</taxon>
        <taxon>Eurotiales</taxon>
        <taxon>Aspergillaceae</taxon>
        <taxon>Penicillium</taxon>
    </lineage>
</organism>
<keyword evidence="3" id="KW-1185">Reference proteome</keyword>
<gene>
    <name evidence="2" type="ORF">N7482_000511</name>
</gene>
<dbReference type="GO" id="GO:0006893">
    <property type="term" value="P:Golgi to plasma membrane transport"/>
    <property type="evidence" value="ECO:0007669"/>
    <property type="project" value="UniProtKB-ARBA"/>
</dbReference>
<dbReference type="RefSeq" id="XP_056546242.1">
    <property type="nucleotide sequence ID" value="XM_056682636.1"/>
</dbReference>
<dbReference type="Gene3D" id="1.25.40.10">
    <property type="entry name" value="Tetratricopeptide repeat domain"/>
    <property type="match status" value="2"/>
</dbReference>
<dbReference type="OrthoDB" id="434695at2759"/>
<dbReference type="PANTHER" id="PTHR31975">
    <property type="entry name" value="BUD SITE SELECTION PROTEIN 7-RELATED"/>
    <property type="match status" value="1"/>
</dbReference>
<dbReference type="FunFam" id="1.25.40.10:FF:000149">
    <property type="entry name" value="Clathrin-coated vesiclec protein (Bud7)"/>
    <property type="match status" value="1"/>
</dbReference>
<accession>A0A9W9LT07</accession>
<evidence type="ECO:0000313" key="2">
    <source>
        <dbReference type="EMBL" id="KAJ5174634.1"/>
    </source>
</evidence>
<proteinExistence type="predicted"/>
<comment type="caution">
    <text evidence="2">The sequence shown here is derived from an EMBL/GenBank/DDBJ whole genome shotgun (WGS) entry which is preliminary data.</text>
</comment>
<dbReference type="GO" id="GO:0034044">
    <property type="term" value="C:exomer complex"/>
    <property type="evidence" value="ECO:0007669"/>
    <property type="project" value="TreeGrafter"/>
</dbReference>
<feature type="region of interest" description="Disordered" evidence="1">
    <location>
        <begin position="450"/>
        <end position="540"/>
    </location>
</feature>
<sequence>MVAPAVPEYVLLKPLGLRVPRRCMCMAIARFQQGIHEEEEIFVAVDARTESLQSLRELGPPDLVYLVKQPKANSTRQTGVYHHVTGIDASSSASLAAYVNTLTFSPLDKTHKVVSGIYCCYNAFSHLDMRVEVKIPGSLEAYCIDEHGDKRMATDALWLETFLCAVLRAYLYADDGSGNAIKKIVGVRRFNPVTNTEMEHKFLDAAEKLFFLGRQLSSDPETQVPNTVSNHLTSGILKYIYTTGRYTSGINLFEKLRTRDVEVSSLLARVQIMADEEVQAVRLMYDALQDVPMDYALLDCQANFCQSKGEGEMALECAKRAVTAAPSEFSTWARLAEVYVGMEQWDLALLTLNSCPMFTYQDKDTPRMPQPSRIMLPILSESILDEIDEGQPKQGDPHDYVHPSLRKLHAAGYQGTFLKAYNLLTKIAAAIGWDQLLKVRSEVFVMEEEYRVERHHEPKPAQSLGAETNGELVEEDEEEGEEDSGSVSGPGPTEPVSEPTANGNGNETPVNSSIERPEQSMASEVVKSGNDDPDPSHSTYTQFRNKRLCERWLDNLFMVLYEDLRIYTIWRTEMAQFRQQAMEYKKSPTEWEILGELAERLHHFDEGIEAYQSCLATRFSPKAMRGLLKLYEKRNDTRGMLGALIRLIAWQYRWYSEFSPELLFLMRKLIEDEGAVKVRSIVQATNLPQPILDLTHQYCQLCATFRSSGSDT</sequence>